<name>A0A8S1MM37_PARPR</name>
<keyword evidence="2" id="KW-1185">Reference proteome</keyword>
<organism evidence="1 2">
    <name type="scientific">Paramecium primaurelia</name>
    <dbReference type="NCBI Taxonomy" id="5886"/>
    <lineage>
        <taxon>Eukaryota</taxon>
        <taxon>Sar</taxon>
        <taxon>Alveolata</taxon>
        <taxon>Ciliophora</taxon>
        <taxon>Intramacronucleata</taxon>
        <taxon>Oligohymenophorea</taxon>
        <taxon>Peniculida</taxon>
        <taxon>Parameciidae</taxon>
        <taxon>Paramecium</taxon>
    </lineage>
</organism>
<dbReference type="AlphaFoldDB" id="A0A8S1MM37"/>
<reference evidence="1" key="1">
    <citation type="submission" date="2021-01" db="EMBL/GenBank/DDBJ databases">
        <authorList>
            <consortium name="Genoscope - CEA"/>
            <person name="William W."/>
        </authorList>
    </citation>
    <scope>NUCLEOTIDE SEQUENCE</scope>
</reference>
<dbReference type="EMBL" id="CAJJDM010000060">
    <property type="protein sequence ID" value="CAD8077885.1"/>
    <property type="molecule type" value="Genomic_DNA"/>
</dbReference>
<sequence length="55" mass="6760">MIERDRFLIIERSLMYCPRLVKQQCSLDRTQDIIFFGSIYEISLFLHIEHEKQQK</sequence>
<gene>
    <name evidence="1" type="ORF">PPRIM_AZ9-3.1.T0590055</name>
</gene>
<accession>A0A8S1MM37</accession>
<comment type="caution">
    <text evidence="1">The sequence shown here is derived from an EMBL/GenBank/DDBJ whole genome shotgun (WGS) entry which is preliminary data.</text>
</comment>
<protein>
    <submittedName>
        <fullName evidence="1">Uncharacterized protein</fullName>
    </submittedName>
</protein>
<evidence type="ECO:0000313" key="2">
    <source>
        <dbReference type="Proteomes" id="UP000688137"/>
    </source>
</evidence>
<proteinExistence type="predicted"/>
<dbReference type="Proteomes" id="UP000688137">
    <property type="component" value="Unassembled WGS sequence"/>
</dbReference>
<evidence type="ECO:0000313" key="1">
    <source>
        <dbReference type="EMBL" id="CAD8077885.1"/>
    </source>
</evidence>